<dbReference type="InterPro" id="IPR032466">
    <property type="entry name" value="Metal_Hydrolase"/>
</dbReference>
<dbReference type="InterPro" id="IPR003766">
    <property type="entry name" value="Uronate_isomerase"/>
</dbReference>
<dbReference type="HAMAP" id="MF_00675">
    <property type="entry name" value="UxaC"/>
    <property type="match status" value="1"/>
</dbReference>
<comment type="similarity">
    <text evidence="3 7">Belongs to the metallo-dependent hydrolases superfamily. Uronate isomerase family.</text>
</comment>
<comment type="pathway">
    <text evidence="2 7">Carbohydrate metabolism; pentose and glucuronate interconversion.</text>
</comment>
<protein>
    <recommendedName>
        <fullName evidence="5 7">Uronate isomerase</fullName>
        <ecNumber evidence="4 7">5.3.1.12</ecNumber>
    </recommendedName>
    <alternativeName>
        <fullName evidence="7">Glucuronate isomerase</fullName>
    </alternativeName>
    <alternativeName>
        <fullName evidence="7">Uronic isomerase</fullName>
    </alternativeName>
</protein>
<evidence type="ECO:0000256" key="5">
    <source>
        <dbReference type="ARBA" id="ARBA00020555"/>
    </source>
</evidence>
<proteinExistence type="inferred from homology"/>
<dbReference type="PANTHER" id="PTHR30068:SF4">
    <property type="entry name" value="URONATE ISOMERASE"/>
    <property type="match status" value="1"/>
</dbReference>
<comment type="catalytic activity">
    <reaction evidence="1 7">
        <text>D-glucuronate = D-fructuronate</text>
        <dbReference type="Rhea" id="RHEA:13049"/>
        <dbReference type="ChEBI" id="CHEBI:58720"/>
        <dbReference type="ChEBI" id="CHEBI:59863"/>
        <dbReference type="EC" id="5.3.1.12"/>
    </reaction>
</comment>
<dbReference type="Gene3D" id="1.10.2020.10">
    <property type="entry name" value="uronate isomerase, domain 2, chain A"/>
    <property type="match status" value="1"/>
</dbReference>
<dbReference type="SUPFAM" id="SSF51556">
    <property type="entry name" value="Metallo-dependent hydrolases"/>
    <property type="match status" value="1"/>
</dbReference>
<comment type="catalytic activity">
    <reaction evidence="7">
        <text>aldehydo-D-galacturonate = keto-D-tagaturonate</text>
        <dbReference type="Rhea" id="RHEA:27702"/>
        <dbReference type="ChEBI" id="CHEBI:12952"/>
        <dbReference type="ChEBI" id="CHEBI:17886"/>
    </reaction>
</comment>
<reference evidence="8" key="1">
    <citation type="submission" date="2020-05" db="EMBL/GenBank/DDBJ databases">
        <authorList>
            <person name="Zeng H."/>
            <person name="Chan Y.K."/>
            <person name="Watt R.M."/>
        </authorList>
    </citation>
    <scope>NUCLEOTIDE SEQUENCE</scope>
    <source>
        <strain evidence="8">ATCC 700773</strain>
    </source>
</reference>
<evidence type="ECO:0000256" key="1">
    <source>
        <dbReference type="ARBA" id="ARBA00001165"/>
    </source>
</evidence>
<reference evidence="8" key="2">
    <citation type="journal article" date="2021" name="Microbiol. Resour. Announc.">
        <title>Complete Genome Sequences of Three Human Oral Treponema parvum Isolates.</title>
        <authorList>
            <person name="Zeng H."/>
            <person name="Watt R.M."/>
        </authorList>
    </citation>
    <scope>NUCLEOTIDE SEQUENCE</scope>
    <source>
        <strain evidence="8">ATCC 700773</strain>
    </source>
</reference>
<organism evidence="8 9">
    <name type="scientific">Treponema parvum</name>
    <dbReference type="NCBI Taxonomy" id="138851"/>
    <lineage>
        <taxon>Bacteria</taxon>
        <taxon>Pseudomonadati</taxon>
        <taxon>Spirochaetota</taxon>
        <taxon>Spirochaetia</taxon>
        <taxon>Spirochaetales</taxon>
        <taxon>Treponemataceae</taxon>
        <taxon>Treponema</taxon>
    </lineage>
</organism>
<accession>A0A975F0W3</accession>
<evidence type="ECO:0000256" key="4">
    <source>
        <dbReference type="ARBA" id="ARBA00012546"/>
    </source>
</evidence>
<dbReference type="NCBIfam" id="NF002794">
    <property type="entry name" value="PRK02925.1"/>
    <property type="match status" value="1"/>
</dbReference>
<dbReference type="EC" id="5.3.1.12" evidence="4 7"/>
<dbReference type="AlphaFoldDB" id="A0A975F0W3"/>
<evidence type="ECO:0000256" key="3">
    <source>
        <dbReference type="ARBA" id="ARBA00008397"/>
    </source>
</evidence>
<dbReference type="Gene3D" id="3.20.20.140">
    <property type="entry name" value="Metal-dependent hydrolases"/>
    <property type="match status" value="1"/>
</dbReference>
<dbReference type="EMBL" id="CP054257">
    <property type="protein sequence ID" value="QTQ12024.1"/>
    <property type="molecule type" value="Genomic_DNA"/>
</dbReference>
<evidence type="ECO:0000256" key="7">
    <source>
        <dbReference type="HAMAP-Rule" id="MF_00675"/>
    </source>
</evidence>
<dbReference type="RefSeq" id="WP_210116738.1">
    <property type="nucleotide sequence ID" value="NZ_CP054257.1"/>
</dbReference>
<dbReference type="GO" id="GO:0019698">
    <property type="term" value="P:D-galacturonate catabolic process"/>
    <property type="evidence" value="ECO:0007669"/>
    <property type="project" value="TreeGrafter"/>
</dbReference>
<evidence type="ECO:0000313" key="8">
    <source>
        <dbReference type="EMBL" id="QTQ12024.1"/>
    </source>
</evidence>
<gene>
    <name evidence="7 8" type="primary">uxaC</name>
    <name evidence="8" type="ORF">HRI96_07350</name>
</gene>
<evidence type="ECO:0000256" key="6">
    <source>
        <dbReference type="ARBA" id="ARBA00023235"/>
    </source>
</evidence>
<dbReference type="GO" id="GO:0008880">
    <property type="term" value="F:glucuronate isomerase activity"/>
    <property type="evidence" value="ECO:0007669"/>
    <property type="project" value="UniProtKB-UniRule"/>
</dbReference>
<keyword evidence="6 7" id="KW-0413">Isomerase</keyword>
<evidence type="ECO:0000256" key="2">
    <source>
        <dbReference type="ARBA" id="ARBA00004892"/>
    </source>
</evidence>
<dbReference type="Proteomes" id="UP000671995">
    <property type="component" value="Chromosome"/>
</dbReference>
<name>A0A975F0W3_9SPIR</name>
<dbReference type="PANTHER" id="PTHR30068">
    <property type="entry name" value="URONATE ISOMERASE"/>
    <property type="match status" value="1"/>
</dbReference>
<dbReference type="GO" id="GO:0042840">
    <property type="term" value="P:D-glucuronate catabolic process"/>
    <property type="evidence" value="ECO:0007669"/>
    <property type="project" value="TreeGrafter"/>
</dbReference>
<sequence>MKKFMDKNFLLETKTAQKLYKAAENAPIWDFHCHLPPKEIAENKKFPNLSEIWLGSHGYGDHYKWRQMRTYGVPESVITGDNADPFEKFIKWTQTIENLAGNPLYHWTHLELQRYFNIYEPLTTKTAPTIWEKANALLQSDEMSVKGILKKFNVYAVGTTDDPADTLEYHKAIAAGTAPIGKIETKVRPSFRPDKALNIDKPTFAEYIPKLAKAAGINIKNTDDVIKALELRLDFFVEAGCKASDHGLEFAPFRLEDDAEINKAFKAAMAGKPVSPEMAEAYRTKVLLALGLAYAKRNVVMQLHMNAIRDLNKKMFKLLGPDTGFDAVHDNRMAEKLSGLLNLIEENGGLPKTVLYTLNPKDYYVLGTAMGCFQGTVNGESVRGKVQLGCAWWFCDHYDGMTEHLKVLGNLGMLSSFVGMLTDSRSFLSYPRHEYFRRILCNILGRWVENGEFPNDEEILTRMVKDISFKNALNYFGK</sequence>
<evidence type="ECO:0000313" key="9">
    <source>
        <dbReference type="Proteomes" id="UP000671995"/>
    </source>
</evidence>
<dbReference type="Pfam" id="PF02614">
    <property type="entry name" value="UxaC"/>
    <property type="match status" value="1"/>
</dbReference>